<dbReference type="EMBL" id="CAEKDK010000001">
    <property type="protein sequence ID" value="CAB4262553.1"/>
    <property type="molecule type" value="Genomic_DNA"/>
</dbReference>
<accession>A0A6J5TF64</accession>
<evidence type="ECO:0000313" key="1">
    <source>
        <dbReference type="EMBL" id="CAB4262553.1"/>
    </source>
</evidence>
<name>A0A6J5TF64_PRUAR</name>
<sequence>MAMAVAMVVCGGGDGDDAVNGYGGGDSGVMMELIVGEVVVVEVGVRVVVMVVGVVVRVAVGGSGCGDGGAGGGGCDDNDYGGGDSHDKMVVIEVMKSDLENKNNISIII</sequence>
<gene>
    <name evidence="1" type="ORF">CURHAP_LOCUS1826</name>
</gene>
<organism evidence="1 2">
    <name type="scientific">Prunus armeniaca</name>
    <name type="common">Apricot</name>
    <name type="synonym">Armeniaca vulgaris</name>
    <dbReference type="NCBI Taxonomy" id="36596"/>
    <lineage>
        <taxon>Eukaryota</taxon>
        <taxon>Viridiplantae</taxon>
        <taxon>Streptophyta</taxon>
        <taxon>Embryophyta</taxon>
        <taxon>Tracheophyta</taxon>
        <taxon>Spermatophyta</taxon>
        <taxon>Magnoliopsida</taxon>
        <taxon>eudicotyledons</taxon>
        <taxon>Gunneridae</taxon>
        <taxon>Pentapetalae</taxon>
        <taxon>rosids</taxon>
        <taxon>fabids</taxon>
        <taxon>Rosales</taxon>
        <taxon>Rosaceae</taxon>
        <taxon>Amygdaloideae</taxon>
        <taxon>Amygdaleae</taxon>
        <taxon>Prunus</taxon>
    </lineage>
</organism>
<proteinExistence type="predicted"/>
<dbReference type="Proteomes" id="UP000507222">
    <property type="component" value="Unassembled WGS sequence"/>
</dbReference>
<protein>
    <submittedName>
        <fullName evidence="1">Uncharacterized protein</fullName>
    </submittedName>
</protein>
<dbReference type="AlphaFoldDB" id="A0A6J5TF64"/>
<evidence type="ECO:0000313" key="2">
    <source>
        <dbReference type="Proteomes" id="UP000507222"/>
    </source>
</evidence>
<reference evidence="1 2" key="1">
    <citation type="submission" date="2020-05" db="EMBL/GenBank/DDBJ databases">
        <authorList>
            <person name="Campoy J."/>
            <person name="Schneeberger K."/>
            <person name="Spophaly S."/>
        </authorList>
    </citation>
    <scope>NUCLEOTIDE SEQUENCE [LARGE SCALE GENOMIC DNA]</scope>
    <source>
        <strain evidence="1">PruArmRojPasFocal</strain>
    </source>
</reference>